<name>A0ABS3XTR1_9ACTN</name>
<dbReference type="InterPro" id="IPR050109">
    <property type="entry name" value="HTH-type_TetR-like_transc_reg"/>
</dbReference>
<dbReference type="InterPro" id="IPR004111">
    <property type="entry name" value="Repressor_TetR_C"/>
</dbReference>
<protein>
    <submittedName>
        <fullName evidence="6">TetR/AcrR family transcriptional regulator C-terminal domain-containing protein</fullName>
    </submittedName>
</protein>
<dbReference type="SUPFAM" id="SSF46689">
    <property type="entry name" value="Homeodomain-like"/>
    <property type="match status" value="1"/>
</dbReference>
<comment type="caution">
    <text evidence="6">The sequence shown here is derived from an EMBL/GenBank/DDBJ whole genome shotgun (WGS) entry which is preliminary data.</text>
</comment>
<dbReference type="Proteomes" id="UP000721954">
    <property type="component" value="Unassembled WGS sequence"/>
</dbReference>
<organism evidence="6 7">
    <name type="scientific">Streptomyces smyrnaeus</name>
    <dbReference type="NCBI Taxonomy" id="1387713"/>
    <lineage>
        <taxon>Bacteria</taxon>
        <taxon>Bacillati</taxon>
        <taxon>Actinomycetota</taxon>
        <taxon>Actinomycetes</taxon>
        <taxon>Kitasatosporales</taxon>
        <taxon>Streptomycetaceae</taxon>
        <taxon>Streptomyces</taxon>
    </lineage>
</organism>
<reference evidence="6 7" key="1">
    <citation type="submission" date="2021-02" db="EMBL/GenBank/DDBJ databases">
        <title>Streptomyces spirodelae sp. nov., isolated from duckweed.</title>
        <authorList>
            <person name="Saimee Y."/>
            <person name="Duangmal K."/>
        </authorList>
    </citation>
    <scope>NUCLEOTIDE SEQUENCE [LARGE SCALE GENOMIC DNA]</scope>
    <source>
        <strain evidence="6 7">DSM 42105</strain>
    </source>
</reference>
<dbReference type="PANTHER" id="PTHR30055:SF151">
    <property type="entry name" value="TRANSCRIPTIONAL REGULATORY PROTEIN"/>
    <property type="match status" value="1"/>
</dbReference>
<dbReference type="Pfam" id="PF00440">
    <property type="entry name" value="TetR_N"/>
    <property type="match status" value="1"/>
</dbReference>
<dbReference type="PANTHER" id="PTHR30055">
    <property type="entry name" value="HTH-TYPE TRANSCRIPTIONAL REGULATOR RUTR"/>
    <property type="match status" value="1"/>
</dbReference>
<feature type="DNA-binding region" description="H-T-H motif" evidence="4">
    <location>
        <begin position="62"/>
        <end position="81"/>
    </location>
</feature>
<evidence type="ECO:0000313" key="7">
    <source>
        <dbReference type="Proteomes" id="UP000721954"/>
    </source>
</evidence>
<dbReference type="PRINTS" id="PR00455">
    <property type="entry name" value="HTHTETR"/>
</dbReference>
<sequence>MVEREQRTPGEQRPLDGLPAGVAAAWGLKERPGKGPARALDVRRIVAAAIGVADAEGLAAVSMSRVATEIGVSTMALYRYVASKEELLVLMEDAAIGTPPAGPPSGEGWRPGIEHWARAYRAVLLRHLWIVRIPIGSPPLSRHNVEWMEYALAQLAATGLDAEEKLGVMVTISGYVRSDVALHADIDQATRASGTEWSDVEKRYWGLLSELTATGDFPAIRALLASGELADAAEAADTEGTAEFEFGLSVILDGIEARISARNR</sequence>
<dbReference type="GeneID" id="96259001"/>
<gene>
    <name evidence="6" type="ORF">JW613_10320</name>
</gene>
<keyword evidence="1" id="KW-0805">Transcription regulation</keyword>
<dbReference type="Gene3D" id="1.10.10.60">
    <property type="entry name" value="Homeodomain-like"/>
    <property type="match status" value="1"/>
</dbReference>
<dbReference type="SUPFAM" id="SSF48498">
    <property type="entry name" value="Tetracyclin repressor-like, C-terminal domain"/>
    <property type="match status" value="1"/>
</dbReference>
<dbReference type="RefSeq" id="WP_209210408.1">
    <property type="nucleotide sequence ID" value="NZ_JAFFZM010000005.1"/>
</dbReference>
<evidence type="ECO:0000259" key="5">
    <source>
        <dbReference type="PROSITE" id="PS50977"/>
    </source>
</evidence>
<evidence type="ECO:0000313" key="6">
    <source>
        <dbReference type="EMBL" id="MBO8198698.1"/>
    </source>
</evidence>
<dbReference type="PROSITE" id="PS50977">
    <property type="entry name" value="HTH_TETR_2"/>
    <property type="match status" value="1"/>
</dbReference>
<dbReference type="InterPro" id="IPR009057">
    <property type="entry name" value="Homeodomain-like_sf"/>
</dbReference>
<keyword evidence="3" id="KW-0804">Transcription</keyword>
<dbReference type="Gene3D" id="1.10.357.10">
    <property type="entry name" value="Tetracycline Repressor, domain 2"/>
    <property type="match status" value="1"/>
</dbReference>
<dbReference type="InterPro" id="IPR036271">
    <property type="entry name" value="Tet_transcr_reg_TetR-rel_C_sf"/>
</dbReference>
<evidence type="ECO:0000256" key="4">
    <source>
        <dbReference type="PROSITE-ProRule" id="PRU00335"/>
    </source>
</evidence>
<dbReference type="Pfam" id="PF02909">
    <property type="entry name" value="TetR_C_1"/>
    <property type="match status" value="1"/>
</dbReference>
<keyword evidence="7" id="KW-1185">Reference proteome</keyword>
<proteinExistence type="predicted"/>
<feature type="domain" description="HTH tetR-type" evidence="5">
    <location>
        <begin position="39"/>
        <end position="99"/>
    </location>
</feature>
<keyword evidence="2 4" id="KW-0238">DNA-binding</keyword>
<evidence type="ECO:0000256" key="1">
    <source>
        <dbReference type="ARBA" id="ARBA00023015"/>
    </source>
</evidence>
<dbReference type="InterPro" id="IPR001647">
    <property type="entry name" value="HTH_TetR"/>
</dbReference>
<accession>A0ABS3XTR1</accession>
<evidence type="ECO:0000256" key="3">
    <source>
        <dbReference type="ARBA" id="ARBA00023163"/>
    </source>
</evidence>
<evidence type="ECO:0000256" key="2">
    <source>
        <dbReference type="ARBA" id="ARBA00023125"/>
    </source>
</evidence>
<dbReference type="EMBL" id="JAFFZM010000005">
    <property type="protein sequence ID" value="MBO8198698.1"/>
    <property type="molecule type" value="Genomic_DNA"/>
</dbReference>